<evidence type="ECO:0000256" key="1">
    <source>
        <dbReference type="SAM" id="Phobius"/>
    </source>
</evidence>
<dbReference type="RefSeq" id="WP_136858291.1">
    <property type="nucleotide sequence ID" value="NZ_SUNH01000050.1"/>
</dbReference>
<accession>A0A4U0QA45</accession>
<keyword evidence="3" id="KW-1185">Reference proteome</keyword>
<dbReference type="AlphaFoldDB" id="A0A4U0QA45"/>
<proteinExistence type="predicted"/>
<dbReference type="Proteomes" id="UP000306223">
    <property type="component" value="Unassembled WGS sequence"/>
</dbReference>
<reference evidence="2 3" key="1">
    <citation type="submission" date="2019-04" db="EMBL/GenBank/DDBJ databases">
        <authorList>
            <person name="Li J."/>
        </authorList>
    </citation>
    <scope>NUCLEOTIDE SEQUENCE [LARGE SCALE GENOMIC DNA]</scope>
    <source>
        <strain evidence="2 3">CCTCC AB2016182</strain>
    </source>
</reference>
<protein>
    <submittedName>
        <fullName evidence="2">Uncharacterized protein</fullName>
    </submittedName>
</protein>
<feature type="transmembrane region" description="Helical" evidence="1">
    <location>
        <begin position="70"/>
        <end position="90"/>
    </location>
</feature>
<evidence type="ECO:0000313" key="2">
    <source>
        <dbReference type="EMBL" id="TJZ78209.1"/>
    </source>
</evidence>
<keyword evidence="1" id="KW-1133">Transmembrane helix</keyword>
<comment type="caution">
    <text evidence="2">The sequence shown here is derived from an EMBL/GenBank/DDBJ whole genome shotgun (WGS) entry which is preliminary data.</text>
</comment>
<gene>
    <name evidence="2" type="ORF">FA740_18515</name>
</gene>
<keyword evidence="1" id="KW-0472">Membrane</keyword>
<evidence type="ECO:0000313" key="3">
    <source>
        <dbReference type="Proteomes" id="UP000306223"/>
    </source>
</evidence>
<sequence>MKDRQLCQSEAEARLSARSAIAVPAIAISLKSSLSTARLHRREDPQAVVAMLGISVRLWLGVMADLGLEASAVLSAVAVLIILAGLQVVLPKPTASHGDDYER</sequence>
<organism evidence="2 3">
    <name type="scientific">Paracoccus hibiscisoli</name>
    <dbReference type="NCBI Taxonomy" id="2023261"/>
    <lineage>
        <taxon>Bacteria</taxon>
        <taxon>Pseudomonadati</taxon>
        <taxon>Pseudomonadota</taxon>
        <taxon>Alphaproteobacteria</taxon>
        <taxon>Rhodobacterales</taxon>
        <taxon>Paracoccaceae</taxon>
        <taxon>Paracoccus</taxon>
    </lineage>
</organism>
<name>A0A4U0QA45_9RHOB</name>
<dbReference type="EMBL" id="SUNH01000050">
    <property type="protein sequence ID" value="TJZ78209.1"/>
    <property type="molecule type" value="Genomic_DNA"/>
</dbReference>
<keyword evidence="1" id="KW-0812">Transmembrane</keyword>